<gene>
    <name evidence="1" type="ORF">PMIN01_04226</name>
</gene>
<dbReference type="AlphaFoldDB" id="A0A9P6KRP5"/>
<organism evidence="1 2">
    <name type="scientific">Paraphaeosphaeria minitans</name>
    <dbReference type="NCBI Taxonomy" id="565426"/>
    <lineage>
        <taxon>Eukaryota</taxon>
        <taxon>Fungi</taxon>
        <taxon>Dikarya</taxon>
        <taxon>Ascomycota</taxon>
        <taxon>Pezizomycotina</taxon>
        <taxon>Dothideomycetes</taxon>
        <taxon>Pleosporomycetidae</taxon>
        <taxon>Pleosporales</taxon>
        <taxon>Massarineae</taxon>
        <taxon>Didymosphaeriaceae</taxon>
        <taxon>Paraphaeosphaeria</taxon>
    </lineage>
</organism>
<dbReference type="EMBL" id="WJXW01000004">
    <property type="protein sequence ID" value="KAF9736447.1"/>
    <property type="molecule type" value="Genomic_DNA"/>
</dbReference>
<reference evidence="1" key="1">
    <citation type="journal article" date="2020" name="Mol. Plant Microbe Interact.">
        <title>Genome Sequence of the Biocontrol Agent Coniothyrium minitans strain Conio (IMI 134523).</title>
        <authorList>
            <person name="Patel D."/>
            <person name="Shittu T.A."/>
            <person name="Baroncelli R."/>
            <person name="Muthumeenakshi S."/>
            <person name="Osborne T.H."/>
            <person name="Janganan T.K."/>
            <person name="Sreenivasaprasad S."/>
        </authorList>
    </citation>
    <scope>NUCLEOTIDE SEQUENCE</scope>
    <source>
        <strain evidence="1">Conio</strain>
    </source>
</reference>
<comment type="caution">
    <text evidence="1">The sequence shown here is derived from an EMBL/GenBank/DDBJ whole genome shotgun (WGS) entry which is preliminary data.</text>
</comment>
<dbReference type="Proteomes" id="UP000756921">
    <property type="component" value="Unassembled WGS sequence"/>
</dbReference>
<accession>A0A9P6KRP5</accession>
<evidence type="ECO:0000313" key="1">
    <source>
        <dbReference type="EMBL" id="KAF9736447.1"/>
    </source>
</evidence>
<dbReference type="OrthoDB" id="406544at2759"/>
<name>A0A9P6KRP5_9PLEO</name>
<protein>
    <submittedName>
        <fullName evidence="1">Uncharacterized protein</fullName>
    </submittedName>
</protein>
<keyword evidence="2" id="KW-1185">Reference proteome</keyword>
<sequence>MSHFHNIMRTLLDRKVPFKTERGHLGIASQALQQEDRIVYFRGVNLPMLVLQVASNWQLVAPAYIQDGMLEPAAGPDLGMFLSRFGTTRNKVLRFDSHHGSPVLMRSFSVMGTSIVDVGLFDEAWDWRVDFDQWRESGMSFVQDVPGVSDDFKYDDVRTNASLTG</sequence>
<proteinExistence type="predicted"/>
<evidence type="ECO:0000313" key="2">
    <source>
        <dbReference type="Proteomes" id="UP000756921"/>
    </source>
</evidence>